<organism evidence="2 3">
    <name type="scientific">Mikania micrantha</name>
    <name type="common">bitter vine</name>
    <dbReference type="NCBI Taxonomy" id="192012"/>
    <lineage>
        <taxon>Eukaryota</taxon>
        <taxon>Viridiplantae</taxon>
        <taxon>Streptophyta</taxon>
        <taxon>Embryophyta</taxon>
        <taxon>Tracheophyta</taxon>
        <taxon>Spermatophyta</taxon>
        <taxon>Magnoliopsida</taxon>
        <taxon>eudicotyledons</taxon>
        <taxon>Gunneridae</taxon>
        <taxon>Pentapetalae</taxon>
        <taxon>asterids</taxon>
        <taxon>campanulids</taxon>
        <taxon>Asterales</taxon>
        <taxon>Asteraceae</taxon>
        <taxon>Asteroideae</taxon>
        <taxon>Heliantheae alliance</taxon>
        <taxon>Eupatorieae</taxon>
        <taxon>Mikania</taxon>
    </lineage>
</organism>
<protein>
    <submittedName>
        <fullName evidence="2">Uncharacterized protein</fullName>
    </submittedName>
</protein>
<feature type="region of interest" description="Disordered" evidence="1">
    <location>
        <begin position="126"/>
        <end position="158"/>
    </location>
</feature>
<evidence type="ECO:0000256" key="1">
    <source>
        <dbReference type="SAM" id="MobiDB-lite"/>
    </source>
</evidence>
<dbReference type="EMBL" id="SZYD01000014">
    <property type="protein sequence ID" value="KAD4179987.1"/>
    <property type="molecule type" value="Genomic_DNA"/>
</dbReference>
<feature type="region of interest" description="Disordered" evidence="1">
    <location>
        <begin position="36"/>
        <end position="58"/>
    </location>
</feature>
<evidence type="ECO:0000313" key="3">
    <source>
        <dbReference type="Proteomes" id="UP000326396"/>
    </source>
</evidence>
<keyword evidence="3" id="KW-1185">Reference proteome</keyword>
<name>A0A5N6N109_9ASTR</name>
<accession>A0A5N6N109</accession>
<feature type="compositionally biased region" description="Basic and acidic residues" evidence="1">
    <location>
        <begin position="130"/>
        <end position="140"/>
    </location>
</feature>
<reference evidence="2 3" key="1">
    <citation type="submission" date="2019-05" db="EMBL/GenBank/DDBJ databases">
        <title>Mikania micrantha, genome provides insights into the molecular mechanism of rapid growth.</title>
        <authorList>
            <person name="Liu B."/>
        </authorList>
    </citation>
    <scope>NUCLEOTIDE SEQUENCE [LARGE SCALE GENOMIC DNA]</scope>
    <source>
        <strain evidence="2">NLD-2019</strain>
        <tissue evidence="2">Leaf</tissue>
    </source>
</reference>
<dbReference type="AlphaFoldDB" id="A0A5N6N109"/>
<comment type="caution">
    <text evidence="2">The sequence shown here is derived from an EMBL/GenBank/DDBJ whole genome shotgun (WGS) entry which is preliminary data.</text>
</comment>
<gene>
    <name evidence="2" type="ORF">E3N88_28578</name>
</gene>
<sequence>MTYPYSGQTFDHPARVNTDQKLMSVTITATFRCDLHHHPNTNRSSNDPSERRKTVARTTTCGRLRQNEATACGGAAGYMVITGDINVFISTTVMSWKNLFRLSDIVLLRSVHCKYTLTLDFGTSCEEDNPTVREPSDAPVRRPTPVMGARPGASSSFRIPRSGPLHPGMGEPHVTQPARHSIHAGHSARYGREIVGPSRERASESNPQREENFMLWSAMFEQEKKASHLAEQFQRHVGAVTLQLEMTRKELKESREANQALKKKGFFSSLWDSVRGKKN</sequence>
<evidence type="ECO:0000313" key="2">
    <source>
        <dbReference type="EMBL" id="KAD4179987.1"/>
    </source>
</evidence>
<proteinExistence type="predicted"/>
<dbReference type="Proteomes" id="UP000326396">
    <property type="component" value="Linkage Group LG4"/>
</dbReference>